<dbReference type="EMBL" id="CABVIF010000008">
    <property type="protein sequence ID" value="VVP21669.1"/>
    <property type="molecule type" value="Genomic_DNA"/>
</dbReference>
<dbReference type="PIRSF" id="PIRSF002583">
    <property type="entry name" value="Hsp90"/>
    <property type="match status" value="1"/>
</dbReference>
<dbReference type="GO" id="GO:0051082">
    <property type="term" value="F:unfolded protein binding"/>
    <property type="evidence" value="ECO:0007669"/>
    <property type="project" value="UniProtKB-UniRule"/>
</dbReference>
<dbReference type="Gene3D" id="3.30.230.80">
    <property type="match status" value="1"/>
</dbReference>
<feature type="domain" description="Histidine kinase/HSP90-like ATPase" evidence="12">
    <location>
        <begin position="30"/>
        <end position="187"/>
    </location>
</feature>
<reference evidence="13 14" key="1">
    <citation type="submission" date="2019-09" db="EMBL/GenBank/DDBJ databases">
        <authorList>
            <person name="Chandra G."/>
            <person name="Truman W A."/>
        </authorList>
    </citation>
    <scope>NUCLEOTIDE SEQUENCE [LARGE SCALE GENOMIC DNA]</scope>
    <source>
        <strain evidence="13">PS854</strain>
    </source>
</reference>
<keyword evidence="4 10" id="KW-0547">Nucleotide-binding</keyword>
<feature type="binding site" evidence="11">
    <location>
        <position position="41"/>
    </location>
    <ligand>
        <name>ATP</name>
        <dbReference type="ChEBI" id="CHEBI:30616"/>
    </ligand>
</feature>
<gene>
    <name evidence="10 13" type="primary">htpG</name>
    <name evidence="13" type="ORF">PS854_03836</name>
</gene>
<accession>A0A5E7MAH4</accession>
<dbReference type="InterPro" id="IPR003594">
    <property type="entry name" value="HATPase_dom"/>
</dbReference>
<feature type="binding site" evidence="11">
    <location>
        <position position="83"/>
    </location>
    <ligand>
        <name>ATP</name>
        <dbReference type="ChEBI" id="CHEBI:30616"/>
    </ligand>
</feature>
<dbReference type="Pfam" id="PF13589">
    <property type="entry name" value="HATPase_c_3"/>
    <property type="match status" value="1"/>
</dbReference>
<dbReference type="GO" id="GO:0005524">
    <property type="term" value="F:ATP binding"/>
    <property type="evidence" value="ECO:0007669"/>
    <property type="project" value="UniProtKB-UniRule"/>
</dbReference>
<keyword evidence="6 10" id="KW-0346">Stress response</keyword>
<dbReference type="Gene3D" id="1.20.120.790">
    <property type="entry name" value="Heat shock protein 90, C-terminal domain"/>
    <property type="match status" value="1"/>
</dbReference>
<dbReference type="FunFam" id="3.30.230.80:FF:000002">
    <property type="entry name" value="Molecular chaperone HtpG"/>
    <property type="match status" value="1"/>
</dbReference>
<dbReference type="NCBIfam" id="NF003555">
    <property type="entry name" value="PRK05218.1"/>
    <property type="match status" value="1"/>
</dbReference>
<evidence type="ECO:0000256" key="10">
    <source>
        <dbReference type="HAMAP-Rule" id="MF_00505"/>
    </source>
</evidence>
<feature type="binding site" evidence="11">
    <location>
        <position position="342"/>
    </location>
    <ligand>
        <name>ATP</name>
        <dbReference type="ChEBI" id="CHEBI:30616"/>
    </ligand>
</feature>
<name>A0A5E7MAH4_PSEFL</name>
<feature type="binding site" evidence="11">
    <location>
        <begin position="103"/>
        <end position="104"/>
    </location>
    <ligand>
        <name>ATP</name>
        <dbReference type="ChEBI" id="CHEBI:30616"/>
    </ligand>
</feature>
<sequence>MSVETQKETLGFQTEVKQLLHLMIHSLYSNKEIFLRELISNASDAVDKLRFEALSKPELLEGGAELKIRVSFDKDAKTVTLEDNGIGMSREDAITHLGTIAKSGTADFMKHLTGDQKKDSHLIGQFGVGFYSAFIVADKVDVYSRRAGNVASEGVHWSSKGEGDFEVATVDKAERGTRIVLHLKSGEDEFADGWRLRNIIKKYSDHIALPIELPKEVAAAEGEEQPAVEWETVNRASALWTRPRTEIKDEEYQEFYKHIAHDFENPLSWSHNKVEGKLEYSSLLYVPARAPFDLYQREAPKGLKLYVQRVFVMDQAESFLPLYLRFIKGVVDSNDLSLNVSREILQKDPIIDSMKSALTKRVLDMLEKLAKNEPEQYQGFWKNFGQVMKEGPAEDFANKEKIAGLLRFASTNGDDGEQVVGLAEYLARAKEGQDKIYYLTGETYAQVKNSPHLEVFRKKGIEVLLLTDRIDEWLMSYLNDFDGKSFVDVARGDLDLGNLDSEEDKKAAEEVAKSKEGLVERLKTALGESVAEVRVSHRLTDSPAILAIGEQDLGLQMRQILEASGQKVPDSKPIFEFNPAHPLIEKLDNEQSDERFGDLSHILFDQAALAAGDSLKDPAAYVRRLNKLLVELSA</sequence>
<dbReference type="PROSITE" id="PS00298">
    <property type="entry name" value="HSP90"/>
    <property type="match status" value="1"/>
</dbReference>
<comment type="similarity">
    <text evidence="2 10">Belongs to the heat shock protein 90 family.</text>
</comment>
<dbReference type="SUPFAM" id="SSF110942">
    <property type="entry name" value="HSP90 C-terminal domain"/>
    <property type="match status" value="1"/>
</dbReference>
<dbReference type="HAMAP" id="MF_00505">
    <property type="entry name" value="HSP90"/>
    <property type="match status" value="1"/>
</dbReference>
<dbReference type="InterPro" id="IPR001404">
    <property type="entry name" value="Hsp90_fam"/>
</dbReference>
<feature type="binding site" evidence="11">
    <location>
        <position position="88"/>
    </location>
    <ligand>
        <name>ATP</name>
        <dbReference type="ChEBI" id="CHEBI:30616"/>
    </ligand>
</feature>
<organism evidence="13 14">
    <name type="scientific">Pseudomonas fluorescens</name>
    <dbReference type="NCBI Taxonomy" id="294"/>
    <lineage>
        <taxon>Bacteria</taxon>
        <taxon>Pseudomonadati</taxon>
        <taxon>Pseudomonadota</taxon>
        <taxon>Gammaproteobacteria</taxon>
        <taxon>Pseudomonadales</taxon>
        <taxon>Pseudomonadaceae</taxon>
        <taxon>Pseudomonas</taxon>
    </lineage>
</organism>
<dbReference type="PANTHER" id="PTHR11528">
    <property type="entry name" value="HEAT SHOCK PROTEIN 90 FAMILY MEMBER"/>
    <property type="match status" value="1"/>
</dbReference>
<dbReference type="SUPFAM" id="SSF54211">
    <property type="entry name" value="Ribosomal protein S5 domain 2-like"/>
    <property type="match status" value="1"/>
</dbReference>
<feature type="binding site" evidence="11">
    <location>
        <position position="37"/>
    </location>
    <ligand>
        <name>ATP</name>
        <dbReference type="ChEBI" id="CHEBI:30616"/>
    </ligand>
</feature>
<dbReference type="InterPro" id="IPR037196">
    <property type="entry name" value="HSP90_C"/>
</dbReference>
<comment type="caution">
    <text evidence="10">Lacks conserved residue(s) required for the propagation of feature annotation.</text>
</comment>
<feature type="binding site" evidence="11">
    <location>
        <position position="177"/>
    </location>
    <ligand>
        <name>ATP</name>
        <dbReference type="ChEBI" id="CHEBI:30616"/>
    </ligand>
</feature>
<evidence type="ECO:0000256" key="6">
    <source>
        <dbReference type="ARBA" id="ARBA00023016"/>
    </source>
</evidence>
<proteinExistence type="inferred from homology"/>
<comment type="function">
    <text evidence="8 10">Molecular chaperone. Has ATPase activity.</text>
</comment>
<evidence type="ECO:0000256" key="1">
    <source>
        <dbReference type="ARBA" id="ARBA00004496"/>
    </source>
</evidence>
<evidence type="ECO:0000313" key="14">
    <source>
        <dbReference type="Proteomes" id="UP000327111"/>
    </source>
</evidence>
<dbReference type="Proteomes" id="UP000327111">
    <property type="component" value="Unassembled WGS sequence"/>
</dbReference>
<dbReference type="FunFam" id="3.30.565.10:FF:000009">
    <property type="entry name" value="Molecular chaperone HtpG"/>
    <property type="match status" value="1"/>
</dbReference>
<feature type="region of interest" description="A; substrate-binding" evidence="10">
    <location>
        <begin position="1"/>
        <end position="342"/>
    </location>
</feature>
<dbReference type="GO" id="GO:0140662">
    <property type="term" value="F:ATP-dependent protein folding chaperone"/>
    <property type="evidence" value="ECO:0007669"/>
    <property type="project" value="InterPro"/>
</dbReference>
<keyword evidence="7 10" id="KW-0143">Chaperone</keyword>
<evidence type="ECO:0000313" key="13">
    <source>
        <dbReference type="EMBL" id="VVP21669.1"/>
    </source>
</evidence>
<evidence type="ECO:0000256" key="7">
    <source>
        <dbReference type="ARBA" id="ARBA00023186"/>
    </source>
</evidence>
<comment type="subunit">
    <text evidence="10">Homodimer.</text>
</comment>
<dbReference type="CDD" id="cd16927">
    <property type="entry name" value="HATPase_Hsp90-like"/>
    <property type="match status" value="1"/>
</dbReference>
<dbReference type="GO" id="GO:0016887">
    <property type="term" value="F:ATP hydrolysis activity"/>
    <property type="evidence" value="ECO:0007669"/>
    <property type="project" value="InterPro"/>
</dbReference>
<comment type="subcellular location">
    <subcellularLocation>
        <location evidence="1 10">Cytoplasm</location>
    </subcellularLocation>
</comment>
<evidence type="ECO:0000259" key="12">
    <source>
        <dbReference type="SMART" id="SM00387"/>
    </source>
</evidence>
<dbReference type="Gene3D" id="3.30.565.10">
    <property type="entry name" value="Histidine kinase-like ATPase, C-terminal domain"/>
    <property type="match status" value="1"/>
</dbReference>
<keyword evidence="5 10" id="KW-0067">ATP-binding</keyword>
<protein>
    <recommendedName>
        <fullName evidence="9 10">Chaperone protein HtpG</fullName>
    </recommendedName>
    <alternativeName>
        <fullName evidence="10">Heat shock protein HtpG</fullName>
    </alternativeName>
    <alternativeName>
        <fullName evidence="10">High temperature protein G</fullName>
    </alternativeName>
</protein>
<feature type="region of interest" description="C" evidence="10">
    <location>
        <begin position="560"/>
        <end position="634"/>
    </location>
</feature>
<evidence type="ECO:0000256" key="8">
    <source>
        <dbReference type="ARBA" id="ARBA00058590"/>
    </source>
</evidence>
<evidence type="ECO:0000256" key="11">
    <source>
        <dbReference type="PIRSR" id="PIRSR002583-1"/>
    </source>
</evidence>
<feature type="binding site" evidence="11">
    <location>
        <begin position="125"/>
        <end position="130"/>
    </location>
    <ligand>
        <name>ATP</name>
        <dbReference type="ChEBI" id="CHEBI:30616"/>
    </ligand>
</feature>
<dbReference type="InterPro" id="IPR019805">
    <property type="entry name" value="Heat_shock_protein_90_CS"/>
</dbReference>
<dbReference type="SUPFAM" id="SSF55874">
    <property type="entry name" value="ATPase domain of HSP90 chaperone/DNA topoisomerase II/histidine kinase"/>
    <property type="match status" value="1"/>
</dbReference>
<dbReference type="AlphaFoldDB" id="A0A5E7MAH4"/>
<dbReference type="PRINTS" id="PR00775">
    <property type="entry name" value="HEATSHOCK90"/>
</dbReference>
<keyword evidence="3 10" id="KW-0963">Cytoplasm</keyword>
<evidence type="ECO:0000256" key="4">
    <source>
        <dbReference type="ARBA" id="ARBA00022741"/>
    </source>
</evidence>
<dbReference type="InterPro" id="IPR020568">
    <property type="entry name" value="Ribosomal_Su5_D2-typ_SF"/>
</dbReference>
<dbReference type="SMART" id="SM00387">
    <property type="entry name" value="HATPase_c"/>
    <property type="match status" value="1"/>
</dbReference>
<dbReference type="GO" id="GO:0005737">
    <property type="term" value="C:cytoplasm"/>
    <property type="evidence" value="ECO:0007669"/>
    <property type="project" value="UniProtKB-SubCell"/>
</dbReference>
<evidence type="ECO:0000256" key="2">
    <source>
        <dbReference type="ARBA" id="ARBA00008239"/>
    </source>
</evidence>
<dbReference type="InterPro" id="IPR020575">
    <property type="entry name" value="Hsp90_N"/>
</dbReference>
<feature type="binding site" evidence="11">
    <location>
        <position position="102"/>
    </location>
    <ligand>
        <name>ATP</name>
        <dbReference type="ChEBI" id="CHEBI:30616"/>
    </ligand>
</feature>
<dbReference type="InterPro" id="IPR036890">
    <property type="entry name" value="HATPase_C_sf"/>
</dbReference>
<evidence type="ECO:0000256" key="9">
    <source>
        <dbReference type="ARBA" id="ARBA00070675"/>
    </source>
</evidence>
<dbReference type="Pfam" id="PF00183">
    <property type="entry name" value="HSP90"/>
    <property type="match status" value="1"/>
</dbReference>
<dbReference type="Gene3D" id="3.40.50.11260">
    <property type="match status" value="1"/>
</dbReference>
<evidence type="ECO:0000256" key="5">
    <source>
        <dbReference type="ARBA" id="ARBA00022840"/>
    </source>
</evidence>
<dbReference type="RefSeq" id="WP_150734834.1">
    <property type="nucleotide sequence ID" value="NZ_CABVIF010000008.1"/>
</dbReference>
<evidence type="ECO:0000256" key="3">
    <source>
        <dbReference type="ARBA" id="ARBA00022490"/>
    </source>
</evidence>